<dbReference type="EMBL" id="CADCWP010000351">
    <property type="protein sequence ID" value="CAA9587859.1"/>
    <property type="molecule type" value="Genomic_DNA"/>
</dbReference>
<accession>A0A6J4VYH1</accession>
<evidence type="ECO:0008006" key="2">
    <source>
        <dbReference type="Google" id="ProtNLM"/>
    </source>
</evidence>
<evidence type="ECO:0000313" key="1">
    <source>
        <dbReference type="EMBL" id="CAA9587859.1"/>
    </source>
</evidence>
<organism evidence="1">
    <name type="scientific">uncultured Truepera sp</name>
    <dbReference type="NCBI Taxonomy" id="543023"/>
    <lineage>
        <taxon>Bacteria</taxon>
        <taxon>Thermotogati</taxon>
        <taxon>Deinococcota</taxon>
        <taxon>Deinococci</taxon>
        <taxon>Trueperales</taxon>
        <taxon>Trueperaceae</taxon>
        <taxon>Truepera</taxon>
        <taxon>environmental samples</taxon>
    </lineage>
</organism>
<reference evidence="1" key="1">
    <citation type="submission" date="2020-02" db="EMBL/GenBank/DDBJ databases">
        <authorList>
            <person name="Meier V. D."/>
        </authorList>
    </citation>
    <scope>NUCLEOTIDE SEQUENCE</scope>
    <source>
        <strain evidence="1">AVDCRST_MAG86</strain>
    </source>
</reference>
<dbReference type="AlphaFoldDB" id="A0A6J4VYH1"/>
<name>A0A6J4VYH1_9DEIN</name>
<dbReference type="CDD" id="cd22784">
    <property type="entry name" value="DPBB_MltA_YuiC-like"/>
    <property type="match status" value="1"/>
</dbReference>
<protein>
    <recommendedName>
        <fullName evidence="2">3D domain-containing protein</fullName>
    </recommendedName>
</protein>
<gene>
    <name evidence="1" type="ORF">AVDCRST_MAG86-3934</name>
</gene>
<proteinExistence type="predicted"/>
<sequence length="171" mass="18252">MVSPRLRGLWLVLLLLLASLATYLTTRQGAERNPEPPLELAPAVEDAGAKGSETAQLKPIEVEMTAYTSEASQTDATPNLTASGAVAAPGTAAASRDLLERMPYGSQVEVVSVSGEGCGGWVPEEPLTVADTMNARIKNHLDVWLETSEQALNWGRCQAEVRVVFTSSEDQ</sequence>